<feature type="region of interest" description="Disordered" evidence="1">
    <location>
        <begin position="323"/>
        <end position="391"/>
    </location>
</feature>
<feature type="compositionally biased region" description="Low complexity" evidence="1">
    <location>
        <begin position="478"/>
        <end position="501"/>
    </location>
</feature>
<accession>A0A1X2I921</accession>
<feature type="compositionally biased region" description="Basic residues" evidence="1">
    <location>
        <begin position="425"/>
        <end position="448"/>
    </location>
</feature>
<feature type="compositionally biased region" description="Polar residues" evidence="1">
    <location>
        <begin position="223"/>
        <end position="244"/>
    </location>
</feature>
<feature type="compositionally biased region" description="Low complexity" evidence="1">
    <location>
        <begin position="258"/>
        <end position="272"/>
    </location>
</feature>
<organism evidence="2 3">
    <name type="scientific">Absidia repens</name>
    <dbReference type="NCBI Taxonomy" id="90262"/>
    <lineage>
        <taxon>Eukaryota</taxon>
        <taxon>Fungi</taxon>
        <taxon>Fungi incertae sedis</taxon>
        <taxon>Mucoromycota</taxon>
        <taxon>Mucoromycotina</taxon>
        <taxon>Mucoromycetes</taxon>
        <taxon>Mucorales</taxon>
        <taxon>Cunninghamellaceae</taxon>
        <taxon>Absidia</taxon>
    </lineage>
</organism>
<feature type="compositionally biased region" description="Basic residues" evidence="1">
    <location>
        <begin position="504"/>
        <end position="519"/>
    </location>
</feature>
<name>A0A1X2I921_9FUNG</name>
<evidence type="ECO:0000313" key="2">
    <source>
        <dbReference type="EMBL" id="ORZ11967.1"/>
    </source>
</evidence>
<proteinExistence type="predicted"/>
<reference evidence="2 3" key="1">
    <citation type="submission" date="2016-07" db="EMBL/GenBank/DDBJ databases">
        <title>Pervasive Adenine N6-methylation of Active Genes in Fungi.</title>
        <authorList>
            <consortium name="DOE Joint Genome Institute"/>
            <person name="Mondo S.J."/>
            <person name="Dannebaum R.O."/>
            <person name="Kuo R.C."/>
            <person name="Labutti K."/>
            <person name="Haridas S."/>
            <person name="Kuo A."/>
            <person name="Salamov A."/>
            <person name="Ahrendt S.R."/>
            <person name="Lipzen A."/>
            <person name="Sullivan W."/>
            <person name="Andreopoulos W.B."/>
            <person name="Clum A."/>
            <person name="Lindquist E."/>
            <person name="Daum C."/>
            <person name="Ramamoorthy G.K."/>
            <person name="Gryganskyi A."/>
            <person name="Culley D."/>
            <person name="Magnuson J.K."/>
            <person name="James T.Y."/>
            <person name="O'Malley M.A."/>
            <person name="Stajich J.E."/>
            <person name="Spatafora J.W."/>
            <person name="Visel A."/>
            <person name="Grigoriev I.V."/>
        </authorList>
    </citation>
    <scope>NUCLEOTIDE SEQUENCE [LARGE SCALE GENOMIC DNA]</scope>
    <source>
        <strain evidence="2 3">NRRL 1336</strain>
    </source>
</reference>
<feature type="region of interest" description="Disordered" evidence="1">
    <location>
        <begin position="41"/>
        <end position="80"/>
    </location>
</feature>
<protein>
    <submittedName>
        <fullName evidence="2">Uncharacterized protein</fullName>
    </submittedName>
</protein>
<feature type="compositionally biased region" description="Polar residues" evidence="1">
    <location>
        <begin position="451"/>
        <end position="460"/>
    </location>
</feature>
<feature type="compositionally biased region" description="Basic and acidic residues" evidence="1">
    <location>
        <begin position="161"/>
        <end position="188"/>
    </location>
</feature>
<evidence type="ECO:0000313" key="3">
    <source>
        <dbReference type="Proteomes" id="UP000193560"/>
    </source>
</evidence>
<keyword evidence="3" id="KW-1185">Reference proteome</keyword>
<feature type="compositionally biased region" description="Low complexity" evidence="1">
    <location>
        <begin position="293"/>
        <end position="310"/>
    </location>
</feature>
<feature type="non-terminal residue" evidence="2">
    <location>
        <position position="638"/>
    </location>
</feature>
<dbReference type="AlphaFoldDB" id="A0A1X2I921"/>
<dbReference type="Proteomes" id="UP000193560">
    <property type="component" value="Unassembled WGS sequence"/>
</dbReference>
<feature type="compositionally biased region" description="Low complexity" evidence="1">
    <location>
        <begin position="336"/>
        <end position="388"/>
    </location>
</feature>
<feature type="region of interest" description="Disordered" evidence="1">
    <location>
        <begin position="143"/>
        <end position="310"/>
    </location>
</feature>
<evidence type="ECO:0000256" key="1">
    <source>
        <dbReference type="SAM" id="MobiDB-lite"/>
    </source>
</evidence>
<feature type="region of interest" description="Disordered" evidence="1">
    <location>
        <begin position="411"/>
        <end position="519"/>
    </location>
</feature>
<feature type="compositionally biased region" description="Low complexity" evidence="1">
    <location>
        <begin position="50"/>
        <end position="64"/>
    </location>
</feature>
<dbReference type="EMBL" id="MCGE01000020">
    <property type="protein sequence ID" value="ORZ11967.1"/>
    <property type="molecule type" value="Genomic_DNA"/>
</dbReference>
<feature type="compositionally biased region" description="Basic and acidic residues" evidence="1">
    <location>
        <begin position="195"/>
        <end position="210"/>
    </location>
</feature>
<sequence length="638" mass="70327">MRDRYDFDNAGLEDENWGTAIQLTPIHHDMIATDTLEDYRFRSDGGGSHNNNNNNNNNITNDNNNNHRHQRRRSSAQLWGKSYSNSPWDPYYNRCLAKMMHWLLTKLCRLKPLPFNESSSTLSYESYAMASNNSLPIIITENHTQQQQQQRQLSIDGDDDGERKVTNATRDINKHSKNKVDVEKERNGNKGGKNRKGDNDTKYEKDRQGKDGIPVDSLPIHPTANSTSQHLMIPDKTSTNATRRSSSSSPSPSPPPAASAAKSMSLSSSSSPDYTDGTPTSAIRSSDEEDKSFSSGRRGTLSSSPLSSLRLARRSRKFRAAILHHRRENSNPPEQSTTPTAFSATPSPSSSAAARTASSLSPIPGGLSPPSSKPSSLHLSQTSSLHLPDISSPASEIDRLSLLSSIESGASSTKSFEPLTAPPHHYYHGRQRRRRRRQQHRHRLRKHGSHDSSALPSLSITLADENEHQGQDDQVPLSTPTSSSSSSSTSDEESSGTGSPSRRALPRHTIPKRPTHGVKLHPSVLQDLLLDWELPTQPLNETTPHAHVVLDQAPMDDAPLSNGLEGGWTHIIHIGQAWDVAQDTTTTTTTTNLLDSSSSSNSSISSDGDNDSFSASYRVVCFVEHWFKDYLGSRWFVV</sequence>
<gene>
    <name evidence="2" type="ORF">BCR42DRAFT_420973</name>
</gene>
<comment type="caution">
    <text evidence="2">The sequence shown here is derived from an EMBL/GenBank/DDBJ whole genome shotgun (WGS) entry which is preliminary data.</text>
</comment>